<feature type="domain" description="GGDEF" evidence="3">
    <location>
        <begin position="171"/>
        <end position="306"/>
    </location>
</feature>
<dbReference type="InterPro" id="IPR035919">
    <property type="entry name" value="EAL_sf"/>
</dbReference>
<reference evidence="4 5" key="1">
    <citation type="submission" date="2018-06" db="EMBL/GenBank/DDBJ databases">
        <title>Genomic Encyclopedia of Type Strains, Phase III (KMG-III): the genomes of soil and plant-associated and newly described type strains.</title>
        <authorList>
            <person name="Whitman W."/>
        </authorList>
    </citation>
    <scope>NUCLEOTIDE SEQUENCE [LARGE SCALE GENOMIC DNA]</scope>
    <source>
        <strain evidence="4 5">CECT 5889</strain>
    </source>
</reference>
<dbReference type="SUPFAM" id="SSF141868">
    <property type="entry name" value="EAL domain-like"/>
    <property type="match status" value="1"/>
</dbReference>
<dbReference type="GO" id="GO:0071111">
    <property type="term" value="F:cyclic-guanylate-specific phosphodiesterase activity"/>
    <property type="evidence" value="ECO:0007669"/>
    <property type="project" value="InterPro"/>
</dbReference>
<dbReference type="InterPro" id="IPR029787">
    <property type="entry name" value="Nucleotide_cyclase"/>
</dbReference>
<protein>
    <submittedName>
        <fullName evidence="4">PAS domain S-box-containing protein/diguanylate cyclase (GGDEF)-like protein</fullName>
    </submittedName>
</protein>
<sequence>MGPIMTNAAAIPIADKQQLLAQLCEQLDDSIFILDANLRYLSVNACYEMTIGYTESFLLGRPLGIYAAEFLSKEERDILADITSHLDTNGFYENDFSMANRYGEIVDCHITYRKLYVEQTVYYVGMLRDTSSAIKDKKQLVHLLNYDQVTGLPNRKVFLSQVSDLLLDSYQEVVIVRLNIDRYRSLASLLGPDGINALINSFVKRVKKLKLDNLHCFSHFGGDDFALLFECPNANIIRHQLDSLMQMCERPFSPDKSEAKIYCHVSIGVSYFPKDGEGLTGLLTKAEKALHYVKNQGGDDICWYDTAIDEATTDSWQLEAELRVAASEGQFIPYYQPKFELATGAITGFEALVRWQHPTRGLLSPVHFIDAIIAHKLSFELFSQIAIQIAKQLSIWQKQGFLQHICINADAAEFSHPNFSEMVSNLLTQHEISTHQLHIEVTESSLIQRHSNVKKQLELLKELGICLALDDFGTGYASLSYLQEYPFDFIKIDKSFISNIENNPTQHAIVKAILDLGNALNMQVIAEGIETEEQRDVLFAMGCKQGQGYWLSRPVPADSATNMLIQQYSVV</sequence>
<dbReference type="OrthoDB" id="9804951at2"/>
<dbReference type="EMBL" id="QJSU01000008">
    <property type="protein sequence ID" value="PYE38319.1"/>
    <property type="molecule type" value="Genomic_DNA"/>
</dbReference>
<dbReference type="PROSITE" id="PS50112">
    <property type="entry name" value="PAS"/>
    <property type="match status" value="1"/>
</dbReference>
<dbReference type="SMART" id="SM00091">
    <property type="entry name" value="PAS"/>
    <property type="match status" value="1"/>
</dbReference>
<dbReference type="Pfam" id="PF00990">
    <property type="entry name" value="GGDEF"/>
    <property type="match status" value="1"/>
</dbReference>
<dbReference type="SUPFAM" id="SSF55073">
    <property type="entry name" value="Nucleotide cyclase"/>
    <property type="match status" value="1"/>
</dbReference>
<dbReference type="InterPro" id="IPR035965">
    <property type="entry name" value="PAS-like_dom_sf"/>
</dbReference>
<dbReference type="NCBIfam" id="TIGR00229">
    <property type="entry name" value="sensory_box"/>
    <property type="match status" value="1"/>
</dbReference>
<dbReference type="CDD" id="cd00130">
    <property type="entry name" value="PAS"/>
    <property type="match status" value="1"/>
</dbReference>
<feature type="domain" description="EAL" evidence="2">
    <location>
        <begin position="315"/>
        <end position="568"/>
    </location>
</feature>
<dbReference type="SMART" id="SM00267">
    <property type="entry name" value="GGDEF"/>
    <property type="match status" value="1"/>
</dbReference>
<dbReference type="AlphaFoldDB" id="A0A2V4UHK0"/>
<name>A0A2V4UHK0_9GAMM</name>
<dbReference type="InterPro" id="IPR001633">
    <property type="entry name" value="EAL_dom"/>
</dbReference>
<dbReference type="Gene3D" id="3.20.20.450">
    <property type="entry name" value="EAL domain"/>
    <property type="match status" value="1"/>
</dbReference>
<evidence type="ECO:0000259" key="3">
    <source>
        <dbReference type="PROSITE" id="PS50887"/>
    </source>
</evidence>
<dbReference type="Proteomes" id="UP000247746">
    <property type="component" value="Unassembled WGS sequence"/>
</dbReference>
<dbReference type="PROSITE" id="PS50887">
    <property type="entry name" value="GGDEF"/>
    <property type="match status" value="1"/>
</dbReference>
<comment type="caution">
    <text evidence="4">The sequence shown here is derived from an EMBL/GenBank/DDBJ whole genome shotgun (WGS) entry which is preliminary data.</text>
</comment>
<gene>
    <name evidence="4" type="ORF">DFP82_108114</name>
</gene>
<evidence type="ECO:0000259" key="1">
    <source>
        <dbReference type="PROSITE" id="PS50112"/>
    </source>
</evidence>
<dbReference type="PANTHER" id="PTHR33121:SF71">
    <property type="entry name" value="OXYGEN SENSOR PROTEIN DOSP"/>
    <property type="match status" value="1"/>
</dbReference>
<proteinExistence type="predicted"/>
<dbReference type="InterPro" id="IPR043128">
    <property type="entry name" value="Rev_trsase/Diguanyl_cyclase"/>
</dbReference>
<feature type="domain" description="PAS" evidence="1">
    <location>
        <begin position="16"/>
        <end position="90"/>
    </location>
</feature>
<organism evidence="4 5">
    <name type="scientific">Psychrobacter fozii</name>
    <dbReference type="NCBI Taxonomy" id="198480"/>
    <lineage>
        <taxon>Bacteria</taxon>
        <taxon>Pseudomonadati</taxon>
        <taxon>Pseudomonadota</taxon>
        <taxon>Gammaproteobacteria</taxon>
        <taxon>Moraxellales</taxon>
        <taxon>Moraxellaceae</taxon>
        <taxon>Psychrobacter</taxon>
    </lineage>
</organism>
<evidence type="ECO:0000313" key="4">
    <source>
        <dbReference type="EMBL" id="PYE38319.1"/>
    </source>
</evidence>
<dbReference type="InterPro" id="IPR050706">
    <property type="entry name" value="Cyclic-di-GMP_PDE-like"/>
</dbReference>
<evidence type="ECO:0000259" key="2">
    <source>
        <dbReference type="PROSITE" id="PS50883"/>
    </source>
</evidence>
<dbReference type="PANTHER" id="PTHR33121">
    <property type="entry name" value="CYCLIC DI-GMP PHOSPHODIESTERASE PDEF"/>
    <property type="match status" value="1"/>
</dbReference>
<dbReference type="InterPro" id="IPR000014">
    <property type="entry name" value="PAS"/>
</dbReference>
<dbReference type="SUPFAM" id="SSF55785">
    <property type="entry name" value="PYP-like sensor domain (PAS domain)"/>
    <property type="match status" value="1"/>
</dbReference>
<dbReference type="Pfam" id="PF00563">
    <property type="entry name" value="EAL"/>
    <property type="match status" value="1"/>
</dbReference>
<dbReference type="SMART" id="SM00052">
    <property type="entry name" value="EAL"/>
    <property type="match status" value="1"/>
</dbReference>
<dbReference type="NCBIfam" id="TIGR00254">
    <property type="entry name" value="GGDEF"/>
    <property type="match status" value="1"/>
</dbReference>
<dbReference type="CDD" id="cd01949">
    <property type="entry name" value="GGDEF"/>
    <property type="match status" value="1"/>
</dbReference>
<dbReference type="PROSITE" id="PS50883">
    <property type="entry name" value="EAL"/>
    <property type="match status" value="1"/>
</dbReference>
<evidence type="ECO:0000313" key="5">
    <source>
        <dbReference type="Proteomes" id="UP000247746"/>
    </source>
</evidence>
<dbReference type="Gene3D" id="3.30.450.20">
    <property type="entry name" value="PAS domain"/>
    <property type="match status" value="1"/>
</dbReference>
<dbReference type="Gene3D" id="3.30.70.270">
    <property type="match status" value="1"/>
</dbReference>
<keyword evidence="5" id="KW-1185">Reference proteome</keyword>
<accession>A0A2V4UHK0</accession>
<dbReference type="CDD" id="cd01948">
    <property type="entry name" value="EAL"/>
    <property type="match status" value="1"/>
</dbReference>
<dbReference type="InterPro" id="IPR000160">
    <property type="entry name" value="GGDEF_dom"/>
</dbReference>